<evidence type="ECO:0000256" key="1">
    <source>
        <dbReference type="SAM" id="Phobius"/>
    </source>
</evidence>
<evidence type="ECO:0000313" key="2">
    <source>
        <dbReference type="EMBL" id="KAK2026071.1"/>
    </source>
</evidence>
<sequence length="116" mass="12808">MMPCGDAEDAIFLGFFYFFLTVLKKLLTRSTSMKSIMHPISFFSSQSCAMCQTEPSPLKKMPTHVPAAPSSPCNAAPFIAHPSILSLSEPMWRRHIENHMILAGPGTGYRKDGADM</sequence>
<comment type="caution">
    <text evidence="2">The sequence shown here is derived from an EMBL/GenBank/DDBJ whole genome shotgun (WGS) entry which is preliminary data.</text>
</comment>
<protein>
    <submittedName>
        <fullName evidence="2">Uncharacterized protein</fullName>
    </submittedName>
</protein>
<dbReference type="AlphaFoldDB" id="A0AAD9HBP0"/>
<dbReference type="Proteomes" id="UP001232148">
    <property type="component" value="Unassembled WGS sequence"/>
</dbReference>
<organism evidence="2 3">
    <name type="scientific">Colletotrichum zoysiae</name>
    <dbReference type="NCBI Taxonomy" id="1216348"/>
    <lineage>
        <taxon>Eukaryota</taxon>
        <taxon>Fungi</taxon>
        <taxon>Dikarya</taxon>
        <taxon>Ascomycota</taxon>
        <taxon>Pezizomycotina</taxon>
        <taxon>Sordariomycetes</taxon>
        <taxon>Hypocreomycetidae</taxon>
        <taxon>Glomerellales</taxon>
        <taxon>Glomerellaceae</taxon>
        <taxon>Colletotrichum</taxon>
        <taxon>Colletotrichum graminicola species complex</taxon>
    </lineage>
</organism>
<name>A0AAD9HBP0_9PEZI</name>
<proteinExistence type="predicted"/>
<evidence type="ECO:0000313" key="3">
    <source>
        <dbReference type="Proteomes" id="UP001232148"/>
    </source>
</evidence>
<keyword evidence="1" id="KW-0472">Membrane</keyword>
<keyword evidence="1" id="KW-0812">Transmembrane</keyword>
<dbReference type="EMBL" id="MU842922">
    <property type="protein sequence ID" value="KAK2026071.1"/>
    <property type="molecule type" value="Genomic_DNA"/>
</dbReference>
<keyword evidence="1" id="KW-1133">Transmembrane helix</keyword>
<accession>A0AAD9HBP0</accession>
<gene>
    <name evidence="2" type="ORF">LX32DRAFT_35360</name>
</gene>
<keyword evidence="3" id="KW-1185">Reference proteome</keyword>
<feature type="transmembrane region" description="Helical" evidence="1">
    <location>
        <begin position="12"/>
        <end position="27"/>
    </location>
</feature>
<reference evidence="2" key="1">
    <citation type="submission" date="2021-06" db="EMBL/GenBank/DDBJ databases">
        <title>Comparative genomics, transcriptomics and evolutionary studies reveal genomic signatures of adaptation to plant cell wall in hemibiotrophic fungi.</title>
        <authorList>
            <consortium name="DOE Joint Genome Institute"/>
            <person name="Baroncelli R."/>
            <person name="Diaz J.F."/>
            <person name="Benocci T."/>
            <person name="Peng M."/>
            <person name="Battaglia E."/>
            <person name="Haridas S."/>
            <person name="Andreopoulos W."/>
            <person name="Labutti K."/>
            <person name="Pangilinan J."/>
            <person name="Floch G.L."/>
            <person name="Makela M.R."/>
            <person name="Henrissat B."/>
            <person name="Grigoriev I.V."/>
            <person name="Crouch J.A."/>
            <person name="De Vries R.P."/>
            <person name="Sukno S.A."/>
            <person name="Thon M.R."/>
        </authorList>
    </citation>
    <scope>NUCLEOTIDE SEQUENCE</scope>
    <source>
        <strain evidence="2">MAFF235873</strain>
    </source>
</reference>